<proteinExistence type="predicted"/>
<dbReference type="Proteomes" id="UP000604825">
    <property type="component" value="Unassembled WGS sequence"/>
</dbReference>
<dbReference type="AlphaFoldDB" id="A0A811PR76"/>
<name>A0A811PR76_9POAL</name>
<reference evidence="1" key="1">
    <citation type="submission" date="2020-10" db="EMBL/GenBank/DDBJ databases">
        <authorList>
            <person name="Han B."/>
            <person name="Lu T."/>
            <person name="Zhao Q."/>
            <person name="Huang X."/>
            <person name="Zhao Y."/>
        </authorList>
    </citation>
    <scope>NUCLEOTIDE SEQUENCE</scope>
</reference>
<comment type="caution">
    <text evidence="1">The sequence shown here is derived from an EMBL/GenBank/DDBJ whole genome shotgun (WGS) entry which is preliminary data.</text>
</comment>
<sequence>MASDTRRLPLKNDPCCAAMRTLQSHGEGMMQCVIDRLTHAESGQYNATVMIYLKRYCTQCSSFALPSAEVMV</sequence>
<dbReference type="OrthoDB" id="688333at2759"/>
<organism evidence="1 2">
    <name type="scientific">Miscanthus lutarioriparius</name>
    <dbReference type="NCBI Taxonomy" id="422564"/>
    <lineage>
        <taxon>Eukaryota</taxon>
        <taxon>Viridiplantae</taxon>
        <taxon>Streptophyta</taxon>
        <taxon>Embryophyta</taxon>
        <taxon>Tracheophyta</taxon>
        <taxon>Spermatophyta</taxon>
        <taxon>Magnoliopsida</taxon>
        <taxon>Liliopsida</taxon>
        <taxon>Poales</taxon>
        <taxon>Poaceae</taxon>
        <taxon>PACMAD clade</taxon>
        <taxon>Panicoideae</taxon>
        <taxon>Andropogonodae</taxon>
        <taxon>Andropogoneae</taxon>
        <taxon>Saccharinae</taxon>
        <taxon>Miscanthus</taxon>
    </lineage>
</organism>
<evidence type="ECO:0000313" key="1">
    <source>
        <dbReference type="EMBL" id="CAD6246384.1"/>
    </source>
</evidence>
<dbReference type="EMBL" id="CAJGYO010000007">
    <property type="protein sequence ID" value="CAD6246384.1"/>
    <property type="molecule type" value="Genomic_DNA"/>
</dbReference>
<protein>
    <submittedName>
        <fullName evidence="1">Uncharacterized protein</fullName>
    </submittedName>
</protein>
<keyword evidence="2" id="KW-1185">Reference proteome</keyword>
<evidence type="ECO:0000313" key="2">
    <source>
        <dbReference type="Proteomes" id="UP000604825"/>
    </source>
</evidence>
<accession>A0A811PR76</accession>
<gene>
    <name evidence="1" type="ORF">NCGR_LOCUS30648</name>
</gene>